<gene>
    <name evidence="5" type="ORF">F6J89_19845</name>
</gene>
<dbReference type="PANTHER" id="PTHR46682">
    <property type="entry name" value="ADHESION G-PROTEIN COUPLED RECEPTOR V1"/>
    <property type="match status" value="1"/>
</dbReference>
<dbReference type="AlphaFoldDB" id="A0A6B3NFY3"/>
<name>A0A6B3NFY3_9CYAN</name>
<dbReference type="InterPro" id="IPR026919">
    <property type="entry name" value="ADGRV1"/>
</dbReference>
<protein>
    <recommendedName>
        <fullName evidence="4">Calx-beta domain-containing protein</fullName>
    </recommendedName>
</protein>
<dbReference type="Gene3D" id="2.60.40.2030">
    <property type="match status" value="1"/>
</dbReference>
<comment type="caution">
    <text evidence="5">The sequence shown here is derived from an EMBL/GenBank/DDBJ whole genome shotgun (WGS) entry which is preliminary data.</text>
</comment>
<dbReference type="SUPFAM" id="SSF141072">
    <property type="entry name" value="CalX-like"/>
    <property type="match status" value="1"/>
</dbReference>
<dbReference type="GO" id="GO:0005737">
    <property type="term" value="C:cytoplasm"/>
    <property type="evidence" value="ECO:0007669"/>
    <property type="project" value="TreeGrafter"/>
</dbReference>
<dbReference type="GO" id="GO:0001965">
    <property type="term" value="F:G-protein alpha-subunit binding"/>
    <property type="evidence" value="ECO:0007669"/>
    <property type="project" value="TreeGrafter"/>
</dbReference>
<reference evidence="5" key="1">
    <citation type="submission" date="2019-11" db="EMBL/GenBank/DDBJ databases">
        <title>Genomic insights into an expanded diversity of filamentous marine cyanobacteria reveals the extraordinary biosynthetic potential of Moorea and Okeania.</title>
        <authorList>
            <person name="Ferreira Leao T."/>
            <person name="Wang M."/>
            <person name="Moss N."/>
            <person name="Da Silva R."/>
            <person name="Sanders J."/>
            <person name="Nurk S."/>
            <person name="Gurevich A."/>
            <person name="Humphrey G."/>
            <person name="Reher R."/>
            <person name="Zhu Q."/>
            <person name="Belda-Ferre P."/>
            <person name="Glukhov E."/>
            <person name="Rex R."/>
            <person name="Dorrestein P.C."/>
            <person name="Knight R."/>
            <person name="Pevzner P."/>
            <person name="Gerwick W.H."/>
            <person name="Gerwick L."/>
        </authorList>
    </citation>
    <scope>NUCLEOTIDE SEQUENCE</scope>
    <source>
        <strain evidence="5">SIO1C4</strain>
    </source>
</reference>
<keyword evidence="1" id="KW-0732">Signal</keyword>
<dbReference type="EMBL" id="JAAHFQ010000433">
    <property type="protein sequence ID" value="NER29805.1"/>
    <property type="molecule type" value="Genomic_DNA"/>
</dbReference>
<evidence type="ECO:0000313" key="5">
    <source>
        <dbReference type="EMBL" id="NER29805.1"/>
    </source>
</evidence>
<dbReference type="PANTHER" id="PTHR46682:SF1">
    <property type="entry name" value="ADHESION G-PROTEIN COUPLED RECEPTOR V1"/>
    <property type="match status" value="1"/>
</dbReference>
<dbReference type="InterPro" id="IPR003644">
    <property type="entry name" value="Calx_beta"/>
</dbReference>
<evidence type="ECO:0000256" key="3">
    <source>
        <dbReference type="ARBA" id="ARBA00022837"/>
    </source>
</evidence>
<evidence type="ECO:0000256" key="2">
    <source>
        <dbReference type="ARBA" id="ARBA00022737"/>
    </source>
</evidence>
<dbReference type="GO" id="GO:0071277">
    <property type="term" value="P:cellular response to calcium ion"/>
    <property type="evidence" value="ECO:0007669"/>
    <property type="project" value="TreeGrafter"/>
</dbReference>
<organism evidence="5">
    <name type="scientific">Symploca sp. SIO1C4</name>
    <dbReference type="NCBI Taxonomy" id="2607765"/>
    <lineage>
        <taxon>Bacteria</taxon>
        <taxon>Bacillati</taxon>
        <taxon>Cyanobacteriota</taxon>
        <taxon>Cyanophyceae</taxon>
        <taxon>Coleofasciculales</taxon>
        <taxon>Coleofasciculaceae</taxon>
        <taxon>Symploca</taxon>
    </lineage>
</organism>
<dbReference type="FunFam" id="2.60.40.2030:FF:000017">
    <property type="entry name" value="Adhesion G protein-coupled receptor V1"/>
    <property type="match status" value="1"/>
</dbReference>
<keyword evidence="3" id="KW-0106">Calcium</keyword>
<evidence type="ECO:0000259" key="4">
    <source>
        <dbReference type="SMART" id="SM00237"/>
    </source>
</evidence>
<proteinExistence type="predicted"/>
<dbReference type="Gene3D" id="2.60.120.260">
    <property type="entry name" value="Galactose-binding domain-like"/>
    <property type="match status" value="2"/>
</dbReference>
<accession>A0A6B3NFY3</accession>
<dbReference type="InterPro" id="IPR038081">
    <property type="entry name" value="CalX-like_sf"/>
</dbReference>
<feature type="domain" description="Calx-beta" evidence="4">
    <location>
        <begin position="141"/>
        <end position="240"/>
    </location>
</feature>
<evidence type="ECO:0000256" key="1">
    <source>
        <dbReference type="ARBA" id="ARBA00022729"/>
    </source>
</evidence>
<dbReference type="Pfam" id="PF03160">
    <property type="entry name" value="Calx-beta"/>
    <property type="match status" value="1"/>
</dbReference>
<feature type="non-terminal residue" evidence="5">
    <location>
        <position position="402"/>
    </location>
</feature>
<dbReference type="GO" id="GO:0004930">
    <property type="term" value="F:G protein-coupled receptor activity"/>
    <property type="evidence" value="ECO:0007669"/>
    <property type="project" value="InterPro"/>
</dbReference>
<dbReference type="GO" id="GO:0016020">
    <property type="term" value="C:membrane"/>
    <property type="evidence" value="ECO:0007669"/>
    <property type="project" value="InterPro"/>
</dbReference>
<dbReference type="CDD" id="cd02795">
    <property type="entry name" value="CBM6-CBM35-CBM36_like"/>
    <property type="match status" value="2"/>
</dbReference>
<dbReference type="SMART" id="SM00237">
    <property type="entry name" value="Calx_beta"/>
    <property type="match status" value="1"/>
</dbReference>
<keyword evidence="2" id="KW-0677">Repeat</keyword>
<dbReference type="GO" id="GO:0010855">
    <property type="term" value="F:adenylate cyclase inhibitor activity"/>
    <property type="evidence" value="ECO:0007669"/>
    <property type="project" value="TreeGrafter"/>
</dbReference>
<sequence>MANIRIEGEDLLLNGYFIKNESSASNGKYIGLLEPGNLTPGATGTASYNFSGTAGTYDIVIAYYDENDGVGQLELQVDNNSVESWALNENTGTGAANNQSLRTRTISAQQLSPGQVVKILGEASNPAGEWARVDYIEFIPVGDTPPPTPNPGVISFSANNFSLNEDGTPVQEVTLNRTGGSDGEVSVTLTPTNGTATNADYDDNPIVVNFADGETSKTVTIPIVDDSEVENSETVNLSLSNPTGGATLGSQSTAVLEIVDNDEVVESDNPIRVEAEDLQLNGYFVEGGNFASGGEYISLLDPNVTPGATGSASYNFSGTAGTYDIVIAYYDENDGVGQLELQVDNNSVESWALNENTGTGAANNQSLRTRTISAQQLSPGQVVKILGEASNPAGEWARVDYI</sequence>